<proteinExistence type="predicted"/>
<evidence type="ECO:0000313" key="2">
    <source>
        <dbReference type="EMBL" id="MFB2876165.1"/>
    </source>
</evidence>
<keyword evidence="3" id="KW-1185">Reference proteome</keyword>
<protein>
    <submittedName>
        <fullName evidence="2">Uncharacterized protein</fullName>
    </submittedName>
</protein>
<evidence type="ECO:0000256" key="1">
    <source>
        <dbReference type="SAM" id="MobiDB-lite"/>
    </source>
</evidence>
<reference evidence="2 3" key="1">
    <citation type="submission" date="2024-09" db="EMBL/GenBank/DDBJ databases">
        <title>Floridaenema gen nov. (Aerosakkonemataceae, Aerosakkonematales ord. nov., Cyanobacteria) from benthic tropical and subtropical fresh waters, with the description of four new species.</title>
        <authorList>
            <person name="Moretto J.A."/>
            <person name="Berthold D.E."/>
            <person name="Lefler F.W."/>
            <person name="Huang I.-S."/>
            <person name="Laughinghouse H. IV."/>
        </authorList>
    </citation>
    <scope>NUCLEOTIDE SEQUENCE [LARGE SCALE GENOMIC DNA]</scope>
    <source>
        <strain evidence="2 3">BLCC-F46</strain>
    </source>
</reference>
<name>A0ABV4X073_9CYAN</name>
<feature type="compositionally biased region" description="Basic residues" evidence="1">
    <location>
        <begin position="51"/>
        <end position="60"/>
    </location>
</feature>
<accession>A0ABV4X073</accession>
<dbReference type="Proteomes" id="UP001576774">
    <property type="component" value="Unassembled WGS sequence"/>
</dbReference>
<evidence type="ECO:0000313" key="3">
    <source>
        <dbReference type="Proteomes" id="UP001576774"/>
    </source>
</evidence>
<dbReference type="EMBL" id="JBHFNQ010000041">
    <property type="protein sequence ID" value="MFB2876165.1"/>
    <property type="molecule type" value="Genomic_DNA"/>
</dbReference>
<comment type="caution">
    <text evidence="2">The sequence shown here is derived from an EMBL/GenBank/DDBJ whole genome shotgun (WGS) entry which is preliminary data.</text>
</comment>
<gene>
    <name evidence="2" type="ORF">ACE1CC_04665</name>
</gene>
<sequence length="60" mass="6416">MPVLLRANALLQMINESPNCLSDSQILAIAQAVENLSLPSPSEPKPAPILKKPKPSKPQS</sequence>
<dbReference type="RefSeq" id="WP_413269305.1">
    <property type="nucleotide sequence ID" value="NZ_JBHFNQ010000041.1"/>
</dbReference>
<organism evidence="2 3">
    <name type="scientific">Floridaenema aerugineum BLCC-F46</name>
    <dbReference type="NCBI Taxonomy" id="3153654"/>
    <lineage>
        <taxon>Bacteria</taxon>
        <taxon>Bacillati</taxon>
        <taxon>Cyanobacteriota</taxon>
        <taxon>Cyanophyceae</taxon>
        <taxon>Oscillatoriophycideae</taxon>
        <taxon>Aerosakkonematales</taxon>
        <taxon>Aerosakkonemataceae</taxon>
        <taxon>Floridanema</taxon>
        <taxon>Floridanema aerugineum</taxon>
    </lineage>
</organism>
<feature type="region of interest" description="Disordered" evidence="1">
    <location>
        <begin position="37"/>
        <end position="60"/>
    </location>
</feature>